<evidence type="ECO:0000313" key="1">
    <source>
        <dbReference type="EMBL" id="JAD21741.1"/>
    </source>
</evidence>
<dbReference type="AlphaFoldDB" id="A0A0A8Y6M6"/>
<organism evidence="1">
    <name type="scientific">Arundo donax</name>
    <name type="common">Giant reed</name>
    <name type="synonym">Donax arundinaceus</name>
    <dbReference type="NCBI Taxonomy" id="35708"/>
    <lineage>
        <taxon>Eukaryota</taxon>
        <taxon>Viridiplantae</taxon>
        <taxon>Streptophyta</taxon>
        <taxon>Embryophyta</taxon>
        <taxon>Tracheophyta</taxon>
        <taxon>Spermatophyta</taxon>
        <taxon>Magnoliopsida</taxon>
        <taxon>Liliopsida</taxon>
        <taxon>Poales</taxon>
        <taxon>Poaceae</taxon>
        <taxon>PACMAD clade</taxon>
        <taxon>Arundinoideae</taxon>
        <taxon>Arundineae</taxon>
        <taxon>Arundo</taxon>
    </lineage>
</organism>
<protein>
    <submittedName>
        <fullName evidence="1">CKX3</fullName>
    </submittedName>
</protein>
<reference evidence="1" key="2">
    <citation type="journal article" date="2015" name="Data Brief">
        <title>Shoot transcriptome of the giant reed, Arundo donax.</title>
        <authorList>
            <person name="Barrero R.A."/>
            <person name="Guerrero F.D."/>
            <person name="Moolhuijzen P."/>
            <person name="Goolsby J.A."/>
            <person name="Tidwell J."/>
            <person name="Bellgard S.E."/>
            <person name="Bellgard M.I."/>
        </authorList>
    </citation>
    <scope>NUCLEOTIDE SEQUENCE</scope>
    <source>
        <tissue evidence="1">Shoot tissue taken approximately 20 cm above the soil surface</tissue>
    </source>
</reference>
<sequence length="136" mass="15035">MPSRAWAWPWMECPAPLAATVTLLRDEPERKLRSREISLEDGGFSTADGAWKSILPKSLDTVAVEGCRFKGPKSMGLCMNLYGEHRDRTRMIRLTLVQTMASSMARAILGAAFGRNMEGGKSRGDVCVILVCHHNV</sequence>
<proteinExistence type="predicted"/>
<dbReference type="EMBL" id="GBRH01276154">
    <property type="protein sequence ID" value="JAD21741.1"/>
    <property type="molecule type" value="Transcribed_RNA"/>
</dbReference>
<name>A0A0A8Y6M6_ARUDO</name>
<reference evidence="1" key="1">
    <citation type="submission" date="2014-09" db="EMBL/GenBank/DDBJ databases">
        <authorList>
            <person name="Magalhaes I.L.F."/>
            <person name="Oliveira U."/>
            <person name="Santos F.R."/>
            <person name="Vidigal T.H.D.A."/>
            <person name="Brescovit A.D."/>
            <person name="Santos A.J."/>
        </authorList>
    </citation>
    <scope>NUCLEOTIDE SEQUENCE</scope>
    <source>
        <tissue evidence="1">Shoot tissue taken approximately 20 cm above the soil surface</tissue>
    </source>
</reference>
<accession>A0A0A8Y6M6</accession>